<gene>
    <name evidence="2" type="ORF">RIF29_16670</name>
</gene>
<dbReference type="Proteomes" id="UP001372338">
    <property type="component" value="Unassembled WGS sequence"/>
</dbReference>
<evidence type="ECO:0000313" key="3">
    <source>
        <dbReference type="Proteomes" id="UP001372338"/>
    </source>
</evidence>
<reference evidence="2 3" key="1">
    <citation type="submission" date="2024-01" db="EMBL/GenBank/DDBJ databases">
        <title>The genomes of 5 underutilized Papilionoideae crops provide insights into root nodulation and disease resistanc.</title>
        <authorList>
            <person name="Yuan L."/>
        </authorList>
    </citation>
    <scope>NUCLEOTIDE SEQUENCE [LARGE SCALE GENOMIC DNA]</scope>
    <source>
        <strain evidence="2">ZHUSHIDOU_FW_LH</strain>
        <tissue evidence="2">Leaf</tissue>
    </source>
</reference>
<feature type="region of interest" description="Disordered" evidence="1">
    <location>
        <begin position="1"/>
        <end position="52"/>
    </location>
</feature>
<accession>A0AAN9FJ89</accession>
<keyword evidence="3" id="KW-1185">Reference proteome</keyword>
<name>A0AAN9FJ89_CROPI</name>
<feature type="compositionally biased region" description="Basic and acidic residues" evidence="1">
    <location>
        <begin position="17"/>
        <end position="47"/>
    </location>
</feature>
<organism evidence="2 3">
    <name type="scientific">Crotalaria pallida</name>
    <name type="common">Smooth rattlebox</name>
    <name type="synonym">Crotalaria striata</name>
    <dbReference type="NCBI Taxonomy" id="3830"/>
    <lineage>
        <taxon>Eukaryota</taxon>
        <taxon>Viridiplantae</taxon>
        <taxon>Streptophyta</taxon>
        <taxon>Embryophyta</taxon>
        <taxon>Tracheophyta</taxon>
        <taxon>Spermatophyta</taxon>
        <taxon>Magnoliopsida</taxon>
        <taxon>eudicotyledons</taxon>
        <taxon>Gunneridae</taxon>
        <taxon>Pentapetalae</taxon>
        <taxon>rosids</taxon>
        <taxon>fabids</taxon>
        <taxon>Fabales</taxon>
        <taxon>Fabaceae</taxon>
        <taxon>Papilionoideae</taxon>
        <taxon>50 kb inversion clade</taxon>
        <taxon>genistoids sensu lato</taxon>
        <taxon>core genistoids</taxon>
        <taxon>Crotalarieae</taxon>
        <taxon>Crotalaria</taxon>
    </lineage>
</organism>
<dbReference type="EMBL" id="JAYWIO010000003">
    <property type="protein sequence ID" value="KAK7275551.1"/>
    <property type="molecule type" value="Genomic_DNA"/>
</dbReference>
<dbReference type="AlphaFoldDB" id="A0AAN9FJ89"/>
<feature type="compositionally biased region" description="Basic residues" evidence="1">
    <location>
        <begin position="1"/>
        <end position="12"/>
    </location>
</feature>
<protein>
    <submittedName>
        <fullName evidence="2">Uncharacterized protein</fullName>
    </submittedName>
</protein>
<comment type="caution">
    <text evidence="2">The sequence shown here is derived from an EMBL/GenBank/DDBJ whole genome shotgun (WGS) entry which is preliminary data.</text>
</comment>
<proteinExistence type="predicted"/>
<sequence>MKPPKYKVKTKGGVKGSRKEAAHEKSTKREPSHWEDDVMEGPEEHTKSRTRSFGTLSDAVFIELTHNSTQKNQRHLFFFFLKKKKSKN</sequence>
<evidence type="ECO:0000313" key="2">
    <source>
        <dbReference type="EMBL" id="KAK7275551.1"/>
    </source>
</evidence>
<evidence type="ECO:0000256" key="1">
    <source>
        <dbReference type="SAM" id="MobiDB-lite"/>
    </source>
</evidence>